<evidence type="ECO:0000256" key="3">
    <source>
        <dbReference type="ARBA" id="ARBA00022989"/>
    </source>
</evidence>
<evidence type="ECO:0000313" key="7">
    <source>
        <dbReference type="EMBL" id="MBB5778831.1"/>
    </source>
</evidence>
<comment type="caution">
    <text evidence="7">The sequence shown here is derived from an EMBL/GenBank/DDBJ whole genome shotgun (WGS) entry which is preliminary data.</text>
</comment>
<feature type="transmembrane region" description="Helical" evidence="5">
    <location>
        <begin position="165"/>
        <end position="183"/>
    </location>
</feature>
<keyword evidence="2 5" id="KW-0812">Transmembrane</keyword>
<feature type="transmembrane region" description="Helical" evidence="5">
    <location>
        <begin position="98"/>
        <end position="121"/>
    </location>
</feature>
<accession>A0A7W9G7Y2</accession>
<sequence>MTAYTIAHFRLTQTLFWRTPVSVGVALFFPVVFGGLMPLMLPGGTRDGAPVDVAIMTGVIVMGIANLGFMTLVESFVARRQQLILKRLRGTELPDLAIFGGEILTVLSIGLLQLVLIVGLARVMHGVALPDNPALLVVTVLLGLAVFAAMAVAVSGRIPAQGSTVVVSLPFLLLAIGLSGFAYPVSAFPGWLRIVSSFLPFGRVAEGVSTAYLGRDYVGHAGAGVPPKVGILEGFLVMWPGWLVLAAWLVLSLLAARRWFKWEPRRG</sequence>
<keyword evidence="3 5" id="KW-1133">Transmembrane helix</keyword>
<dbReference type="PANTHER" id="PTHR43027">
    <property type="entry name" value="DOXORUBICIN RESISTANCE ABC TRANSPORTER PERMEASE PROTEIN DRRC-RELATED"/>
    <property type="match status" value="1"/>
</dbReference>
<evidence type="ECO:0000313" key="8">
    <source>
        <dbReference type="Proteomes" id="UP000579153"/>
    </source>
</evidence>
<evidence type="ECO:0000256" key="5">
    <source>
        <dbReference type="SAM" id="Phobius"/>
    </source>
</evidence>
<evidence type="ECO:0000256" key="4">
    <source>
        <dbReference type="ARBA" id="ARBA00023136"/>
    </source>
</evidence>
<dbReference type="GO" id="GO:0140359">
    <property type="term" value="F:ABC-type transporter activity"/>
    <property type="evidence" value="ECO:0007669"/>
    <property type="project" value="InterPro"/>
</dbReference>
<feature type="transmembrane region" description="Helical" evidence="5">
    <location>
        <begin position="53"/>
        <end position="77"/>
    </location>
</feature>
<feature type="transmembrane region" description="Helical" evidence="5">
    <location>
        <begin position="236"/>
        <end position="256"/>
    </location>
</feature>
<reference evidence="7 8" key="1">
    <citation type="submission" date="2020-08" db="EMBL/GenBank/DDBJ databases">
        <title>Sequencing the genomes of 1000 actinobacteria strains.</title>
        <authorList>
            <person name="Klenk H.-P."/>
        </authorList>
    </citation>
    <scope>NUCLEOTIDE SEQUENCE [LARGE SCALE GENOMIC DNA]</scope>
    <source>
        <strain evidence="7 8">DSM 45507</strain>
    </source>
</reference>
<dbReference type="InterPro" id="IPR052902">
    <property type="entry name" value="ABC-2_transporter"/>
</dbReference>
<dbReference type="InterPro" id="IPR013525">
    <property type="entry name" value="ABC2_TM"/>
</dbReference>
<protein>
    <submittedName>
        <fullName evidence="7">ABC-2 type transport system permease protein</fullName>
    </submittedName>
</protein>
<dbReference type="EMBL" id="JACHMB010000001">
    <property type="protein sequence ID" value="MBB5778831.1"/>
    <property type="molecule type" value="Genomic_DNA"/>
</dbReference>
<evidence type="ECO:0000256" key="2">
    <source>
        <dbReference type="ARBA" id="ARBA00022692"/>
    </source>
</evidence>
<feature type="domain" description="ABC-2 type transporter transmembrane" evidence="6">
    <location>
        <begin position="56"/>
        <end position="256"/>
    </location>
</feature>
<feature type="transmembrane region" description="Helical" evidence="5">
    <location>
        <begin position="133"/>
        <end position="153"/>
    </location>
</feature>
<dbReference type="RefSeq" id="WP_185072223.1">
    <property type="nucleotide sequence ID" value="NZ_JACHMB010000001.1"/>
</dbReference>
<dbReference type="AlphaFoldDB" id="A0A7W9G7Y2"/>
<evidence type="ECO:0000256" key="1">
    <source>
        <dbReference type="ARBA" id="ARBA00004141"/>
    </source>
</evidence>
<feature type="transmembrane region" description="Helical" evidence="5">
    <location>
        <begin position="21"/>
        <end position="41"/>
    </location>
</feature>
<keyword evidence="8" id="KW-1185">Reference proteome</keyword>
<gene>
    <name evidence="7" type="ORF">HD596_005587</name>
</gene>
<dbReference type="Proteomes" id="UP000579153">
    <property type="component" value="Unassembled WGS sequence"/>
</dbReference>
<proteinExistence type="predicted"/>
<comment type="subcellular location">
    <subcellularLocation>
        <location evidence="1">Membrane</location>
        <topology evidence="1">Multi-pass membrane protein</topology>
    </subcellularLocation>
</comment>
<evidence type="ECO:0000259" key="6">
    <source>
        <dbReference type="Pfam" id="PF12698"/>
    </source>
</evidence>
<keyword evidence="4 5" id="KW-0472">Membrane</keyword>
<organism evidence="7 8">
    <name type="scientific">Nonomuraea jabiensis</name>
    <dbReference type="NCBI Taxonomy" id="882448"/>
    <lineage>
        <taxon>Bacteria</taxon>
        <taxon>Bacillati</taxon>
        <taxon>Actinomycetota</taxon>
        <taxon>Actinomycetes</taxon>
        <taxon>Streptosporangiales</taxon>
        <taxon>Streptosporangiaceae</taxon>
        <taxon>Nonomuraea</taxon>
    </lineage>
</organism>
<dbReference type="PANTHER" id="PTHR43027:SF2">
    <property type="entry name" value="TRANSPORT PERMEASE PROTEIN"/>
    <property type="match status" value="1"/>
</dbReference>
<name>A0A7W9G7Y2_9ACTN</name>
<dbReference type="GO" id="GO:0016020">
    <property type="term" value="C:membrane"/>
    <property type="evidence" value="ECO:0007669"/>
    <property type="project" value="UniProtKB-SubCell"/>
</dbReference>
<dbReference type="Pfam" id="PF12698">
    <property type="entry name" value="ABC2_membrane_3"/>
    <property type="match status" value="1"/>
</dbReference>